<accession>A0AA36GRV3</accession>
<dbReference type="AlphaFoldDB" id="A0AA36GRV3"/>
<dbReference type="Proteomes" id="UP001176961">
    <property type="component" value="Unassembled WGS sequence"/>
</dbReference>
<sequence length="118" mass="13818">MDKYAYLYDSEVRVLFNDYGKRHGISSSNIHVHRIENCSGPDKSPARFEAHVRTCYDFQTYLLHFGKRMSNDYDWKMIHVKCNILHFSLCLAHVCPPEDFIALGYCAYNTTTDEARNE</sequence>
<reference evidence="1" key="1">
    <citation type="submission" date="2023-07" db="EMBL/GenBank/DDBJ databases">
        <authorList>
            <consortium name="CYATHOMIX"/>
        </authorList>
    </citation>
    <scope>NUCLEOTIDE SEQUENCE</scope>
    <source>
        <strain evidence="1">N/A</strain>
    </source>
</reference>
<evidence type="ECO:0000313" key="2">
    <source>
        <dbReference type="Proteomes" id="UP001176961"/>
    </source>
</evidence>
<protein>
    <submittedName>
        <fullName evidence="1">Uncharacterized protein</fullName>
    </submittedName>
</protein>
<name>A0AA36GRV3_CYLNA</name>
<dbReference type="EMBL" id="CATQJL010000223">
    <property type="protein sequence ID" value="CAJ0597114.1"/>
    <property type="molecule type" value="Genomic_DNA"/>
</dbReference>
<proteinExistence type="predicted"/>
<comment type="caution">
    <text evidence="1">The sequence shown here is derived from an EMBL/GenBank/DDBJ whole genome shotgun (WGS) entry which is preliminary data.</text>
</comment>
<keyword evidence="2" id="KW-1185">Reference proteome</keyword>
<organism evidence="1 2">
    <name type="scientific">Cylicocyclus nassatus</name>
    <name type="common">Nematode worm</name>
    <dbReference type="NCBI Taxonomy" id="53992"/>
    <lineage>
        <taxon>Eukaryota</taxon>
        <taxon>Metazoa</taxon>
        <taxon>Ecdysozoa</taxon>
        <taxon>Nematoda</taxon>
        <taxon>Chromadorea</taxon>
        <taxon>Rhabditida</taxon>
        <taxon>Rhabditina</taxon>
        <taxon>Rhabditomorpha</taxon>
        <taxon>Strongyloidea</taxon>
        <taxon>Strongylidae</taxon>
        <taxon>Cylicocyclus</taxon>
    </lineage>
</organism>
<gene>
    <name evidence="1" type="ORF">CYNAS_LOCUS9097</name>
</gene>
<evidence type="ECO:0000313" key="1">
    <source>
        <dbReference type="EMBL" id="CAJ0597114.1"/>
    </source>
</evidence>